<evidence type="ECO:0000256" key="16">
    <source>
        <dbReference type="SAM" id="SignalP"/>
    </source>
</evidence>
<evidence type="ECO:0000256" key="6">
    <source>
        <dbReference type="ARBA" id="ARBA00022737"/>
    </source>
</evidence>
<evidence type="ECO:0000256" key="5">
    <source>
        <dbReference type="ARBA" id="ARBA00022692"/>
    </source>
</evidence>
<proteinExistence type="inferred from homology"/>
<reference evidence="17 18" key="1">
    <citation type="submission" date="2018-12" db="EMBL/GenBank/DDBJ databases">
        <title>Genome sequence and assembly of Colletotrichum trifolii.</title>
        <authorList>
            <person name="Gan P."/>
            <person name="Shirasu K."/>
        </authorList>
    </citation>
    <scope>NUCLEOTIDE SEQUENCE [LARGE SCALE GENOMIC DNA]</scope>
    <source>
        <strain evidence="17 18">543-2</strain>
    </source>
</reference>
<dbReference type="InterPro" id="IPR018108">
    <property type="entry name" value="MCP_transmembrane"/>
</dbReference>
<accession>A0A4R8PQU2</accession>
<dbReference type="Gene3D" id="1.50.40.10">
    <property type="entry name" value="Mitochondrial carrier domain"/>
    <property type="match status" value="1"/>
</dbReference>
<evidence type="ECO:0000256" key="9">
    <source>
        <dbReference type="ARBA" id="ARBA00023098"/>
    </source>
</evidence>
<evidence type="ECO:0000256" key="8">
    <source>
        <dbReference type="ARBA" id="ARBA00022989"/>
    </source>
</evidence>
<dbReference type="GO" id="GO:0006644">
    <property type="term" value="P:phospholipid metabolic process"/>
    <property type="evidence" value="ECO:0007669"/>
    <property type="project" value="InterPro"/>
</dbReference>
<keyword evidence="11 17" id="KW-0012">Acyltransferase</keyword>
<evidence type="ECO:0000256" key="12">
    <source>
        <dbReference type="PROSITE-ProRule" id="PRU00282"/>
    </source>
</evidence>
<dbReference type="Proteomes" id="UP000295703">
    <property type="component" value="Unassembled WGS sequence"/>
</dbReference>
<organism evidence="17 18">
    <name type="scientific">Colletotrichum trifolii</name>
    <dbReference type="NCBI Taxonomy" id="5466"/>
    <lineage>
        <taxon>Eukaryota</taxon>
        <taxon>Fungi</taxon>
        <taxon>Dikarya</taxon>
        <taxon>Ascomycota</taxon>
        <taxon>Pezizomycotina</taxon>
        <taxon>Sordariomycetes</taxon>
        <taxon>Hypocreomycetidae</taxon>
        <taxon>Glomerellales</taxon>
        <taxon>Glomerellaceae</taxon>
        <taxon>Colletotrichum</taxon>
        <taxon>Colletotrichum orbiculare species complex</taxon>
    </lineage>
</organism>
<dbReference type="PRINTS" id="PR00979">
    <property type="entry name" value="TAFAZZIN"/>
</dbReference>
<keyword evidence="6" id="KW-0677">Repeat</keyword>
<keyword evidence="8 15" id="KW-1133">Transmembrane helix</keyword>
<dbReference type="Pfam" id="PF00153">
    <property type="entry name" value="Mito_carr"/>
    <property type="match status" value="3"/>
</dbReference>
<feature type="repeat" description="Solcar" evidence="12">
    <location>
        <begin position="111"/>
        <end position="201"/>
    </location>
</feature>
<evidence type="ECO:0000256" key="3">
    <source>
        <dbReference type="ARBA" id="ARBA00022448"/>
    </source>
</evidence>
<dbReference type="SUPFAM" id="SSF103506">
    <property type="entry name" value="Mitochondrial carrier"/>
    <property type="match status" value="1"/>
</dbReference>
<dbReference type="EMBL" id="RYZW01002302">
    <property type="protein sequence ID" value="TDZ28021.1"/>
    <property type="molecule type" value="Genomic_DNA"/>
</dbReference>
<keyword evidence="5 12" id="KW-0812">Transmembrane</keyword>
<feature type="region of interest" description="Disordered" evidence="14">
    <location>
        <begin position="243"/>
        <end position="268"/>
    </location>
</feature>
<dbReference type="GO" id="GO:0016746">
    <property type="term" value="F:acyltransferase activity"/>
    <property type="evidence" value="ECO:0007669"/>
    <property type="project" value="UniProtKB-KW"/>
</dbReference>
<dbReference type="PANTHER" id="PTHR45939:SF2">
    <property type="entry name" value="CARRIER PROTEIN, PUTATIVE (AFU_ORTHOLOGUE AFUA_2G13870)-RELATED"/>
    <property type="match status" value="1"/>
</dbReference>
<feature type="repeat" description="Solcar" evidence="12">
    <location>
        <begin position="211"/>
        <end position="304"/>
    </location>
</feature>
<evidence type="ECO:0000256" key="1">
    <source>
        <dbReference type="ARBA" id="ARBA00004141"/>
    </source>
</evidence>
<keyword evidence="3 13" id="KW-0813">Transport</keyword>
<gene>
    <name evidence="17" type="primary">TAZ1</name>
    <name evidence="17" type="ORF">CTRI78_v012165</name>
</gene>
<dbReference type="InterPro" id="IPR052217">
    <property type="entry name" value="Mito/Peroxisomal_Carrier"/>
</dbReference>
<evidence type="ECO:0000256" key="15">
    <source>
        <dbReference type="SAM" id="Phobius"/>
    </source>
</evidence>
<evidence type="ECO:0000256" key="10">
    <source>
        <dbReference type="ARBA" id="ARBA00023136"/>
    </source>
</evidence>
<keyword evidence="4 17" id="KW-0808">Transferase</keyword>
<feature type="transmembrane region" description="Helical" evidence="15">
    <location>
        <begin position="171"/>
        <end position="194"/>
    </location>
</feature>
<feature type="repeat" description="Solcar" evidence="12">
    <location>
        <begin position="6"/>
        <end position="102"/>
    </location>
</feature>
<comment type="similarity">
    <text evidence="2 13">Belongs to the mitochondrial carrier (TC 2.A.29) family.</text>
</comment>
<evidence type="ECO:0000256" key="13">
    <source>
        <dbReference type="RuleBase" id="RU000488"/>
    </source>
</evidence>
<dbReference type="AlphaFoldDB" id="A0A4R8PQU2"/>
<keyword evidence="10 12" id="KW-0472">Membrane</keyword>
<evidence type="ECO:0000313" key="18">
    <source>
        <dbReference type="Proteomes" id="UP000295703"/>
    </source>
</evidence>
<keyword evidence="16" id="KW-0732">Signal</keyword>
<sequence length="563" mass="61913">MPAHALVALGHAVAGATGTVVSTTATYPLDLVTTRLKVQRQLRKENDVSGSGHYRGVLHAIKVITANEGGISALYVGLAQDVLKSIADSFLFFLFYAYFRDARRRSYRGKLPAFEALAVGALAGACARACTTPIANVVTRKQTLAMLEHRDDNSGSSVLDSLRTMRKDNGIVGLWAGYSASLLLTINPSITFFLNDKLDKSLLPDTDEGAHSTSTTFLLAAISKAIATMISYPLQTAKARLQVQGSNNTPPRSSTDNRNDLSSPAIAGQDSSFKGTFRGMIDNSVPALVISIAKMEGIAALDSLVLSGSKLTGVISSFFTSFFSLGQVLPTYRLLHSPYGGLYQSTVTQAIRLLSGPGAFYTPSTTFSAGARETFAAPAFYANNRNAWVHVFPEGCVHQHPDHTLRYFKWGVSRLILESEPAPELVPIFIDGYQNVMPEDRKWPRWLPRIGSNIRVIYGEAVNIDDAFREPRSRWKRMVKKQEEATGQRFPVGEVPEVLRDHPEAVQLRKEVAKTVRDMVQKLRLRAGYPVDDPSYALAEAWGRGPKTERFRSPVDDSWVRRE</sequence>
<dbReference type="PROSITE" id="PS50920">
    <property type="entry name" value="SOLCAR"/>
    <property type="match status" value="3"/>
</dbReference>
<protein>
    <submittedName>
        <fullName evidence="17">Lysophosphatidylcholine acyltransferase</fullName>
    </submittedName>
</protein>
<dbReference type="InterPro" id="IPR023395">
    <property type="entry name" value="MCP_dom_sf"/>
</dbReference>
<dbReference type="GO" id="GO:0016020">
    <property type="term" value="C:membrane"/>
    <property type="evidence" value="ECO:0007669"/>
    <property type="project" value="UniProtKB-SubCell"/>
</dbReference>
<dbReference type="SUPFAM" id="SSF69593">
    <property type="entry name" value="Glycerol-3-phosphate (1)-acyltransferase"/>
    <property type="match status" value="1"/>
</dbReference>
<feature type="chain" id="PRO_5020415199" evidence="16">
    <location>
        <begin position="19"/>
        <end position="563"/>
    </location>
</feature>
<evidence type="ECO:0000256" key="14">
    <source>
        <dbReference type="SAM" id="MobiDB-lite"/>
    </source>
</evidence>
<keyword evidence="18" id="KW-1185">Reference proteome</keyword>
<keyword evidence="7" id="KW-0999">Mitochondrion inner membrane</keyword>
<comment type="subcellular location">
    <subcellularLocation>
        <location evidence="1">Membrane</location>
        <topology evidence="1">Multi-pass membrane protein</topology>
    </subcellularLocation>
</comment>
<dbReference type="PANTHER" id="PTHR45939">
    <property type="entry name" value="PEROXISOMAL MEMBRANE PROTEIN PMP34-RELATED"/>
    <property type="match status" value="1"/>
</dbReference>
<dbReference type="GO" id="GO:0015217">
    <property type="term" value="F:ADP transmembrane transporter activity"/>
    <property type="evidence" value="ECO:0007669"/>
    <property type="project" value="TreeGrafter"/>
</dbReference>
<evidence type="ECO:0000256" key="2">
    <source>
        <dbReference type="ARBA" id="ARBA00006375"/>
    </source>
</evidence>
<comment type="caution">
    <text evidence="17">The sequence shown here is derived from an EMBL/GenBank/DDBJ whole genome shotgun (WGS) entry which is preliminary data.</text>
</comment>
<evidence type="ECO:0000256" key="4">
    <source>
        <dbReference type="ARBA" id="ARBA00022679"/>
    </source>
</evidence>
<feature type="signal peptide" evidence="16">
    <location>
        <begin position="1"/>
        <end position="18"/>
    </location>
</feature>
<evidence type="ECO:0000256" key="7">
    <source>
        <dbReference type="ARBA" id="ARBA00022792"/>
    </source>
</evidence>
<keyword evidence="7" id="KW-0496">Mitochondrion</keyword>
<feature type="transmembrane region" description="Helical" evidence="15">
    <location>
        <begin position="82"/>
        <end position="99"/>
    </location>
</feature>
<evidence type="ECO:0000256" key="11">
    <source>
        <dbReference type="ARBA" id="ARBA00023315"/>
    </source>
</evidence>
<dbReference type="STRING" id="5466.A0A4R8PQU2"/>
<dbReference type="InterPro" id="IPR000872">
    <property type="entry name" value="Tafazzin"/>
</dbReference>
<keyword evidence="9" id="KW-0443">Lipid metabolism</keyword>
<feature type="compositionally biased region" description="Polar residues" evidence="14">
    <location>
        <begin position="243"/>
        <end position="262"/>
    </location>
</feature>
<name>A0A4R8PQU2_COLTR</name>
<evidence type="ECO:0000313" key="17">
    <source>
        <dbReference type="EMBL" id="TDZ28021.1"/>
    </source>
</evidence>